<gene>
    <name evidence="2" type="ORF">CLG_0117</name>
</gene>
<dbReference type="EMBL" id="CP001659">
    <property type="protein sequence ID" value="ACT33611.1"/>
    <property type="molecule type" value="Genomic_DNA"/>
</dbReference>
<name>A0A9N7B8N7_CLOBO</name>
<evidence type="ECO:0000256" key="1">
    <source>
        <dbReference type="SAM" id="Phobius"/>
    </source>
</evidence>
<keyword evidence="1" id="KW-0812">Transmembrane</keyword>
<keyword evidence="2" id="KW-0614">Plasmid</keyword>
<protein>
    <submittedName>
        <fullName evidence="2">Uncharacterized protein</fullName>
    </submittedName>
</protein>
<evidence type="ECO:0000313" key="3">
    <source>
        <dbReference type="Proteomes" id="UP000006160"/>
    </source>
</evidence>
<dbReference type="Proteomes" id="UP000006160">
    <property type="component" value="Plasmid pCLG1"/>
</dbReference>
<keyword evidence="1" id="KW-1133">Transmembrane helix</keyword>
<reference evidence="2 3" key="1">
    <citation type="submission" date="2009-06" db="EMBL/GenBank/DDBJ databases">
        <authorList>
            <person name="Shrivastava S."/>
            <person name="Brinkac L.B."/>
            <person name="Brown J.L."/>
            <person name="Bruce D.B."/>
            <person name="Detter C."/>
            <person name="Green L.D."/>
            <person name="Munk C.A."/>
            <person name="Rogers Y.C."/>
            <person name="Tapia R."/>
            <person name="Saunders E.S."/>
            <person name="Sims D.R."/>
            <person name="Smith L.A."/>
            <person name="Smith T.J."/>
            <person name="Sutton G."/>
            <person name="Brettin T."/>
        </authorList>
    </citation>
    <scope>NUCLEOTIDE SEQUENCE [LARGE SCALE GENOMIC DNA]</scope>
    <source>
        <strain evidence="3">D str. 1873</strain>
        <plasmid evidence="2 3">pCLG1</plasmid>
    </source>
</reference>
<proteinExistence type="predicted"/>
<keyword evidence="1" id="KW-0472">Membrane</keyword>
<dbReference type="AlphaFoldDB" id="A0A9N7B8N7"/>
<evidence type="ECO:0000313" key="2">
    <source>
        <dbReference type="EMBL" id="ACT33611.1"/>
    </source>
</evidence>
<feature type="transmembrane region" description="Helical" evidence="1">
    <location>
        <begin position="6"/>
        <end position="25"/>
    </location>
</feature>
<accession>A0A9N7B8N7</accession>
<geneLocation type="plasmid" evidence="2 3">
    <name>pCLG1</name>
</geneLocation>
<sequence>MVKEFIMSVIFSCNLIGFVSTYLLTVSAKADVDIHPSKMAILKKQ</sequence>
<organism evidence="2 3">
    <name type="scientific">Clostridium botulinum D str. 1873</name>
    <dbReference type="NCBI Taxonomy" id="592027"/>
    <lineage>
        <taxon>Bacteria</taxon>
        <taxon>Bacillati</taxon>
        <taxon>Bacillota</taxon>
        <taxon>Clostridia</taxon>
        <taxon>Eubacteriales</taxon>
        <taxon>Clostridiaceae</taxon>
        <taxon>Clostridium</taxon>
    </lineage>
</organism>